<dbReference type="Proteomes" id="UP000265515">
    <property type="component" value="Unassembled WGS sequence"/>
</dbReference>
<sequence>MGTDRGSDQQEKSTVDDDGTTRGSSASKSIFAGIMNLRGNSGTHSRMKFFSSKMSAVRKITKGYLSVTQRDRMTRLPSLGDNITELDVPEETRSLPRGWWCLLPLAAIVIACVLSTFGILYRFQLDRERSRMNSYCGLAAKAVAMRMNMTLGRSRILAELVQLYKQKTLSYIDIIDYNPMEGYYELLDDNTMGEAADLVERGFIPEVMGPWQFQYYTNITAFAWRELVGVMFVNHVPSESADNDVRARSPMVRIGNYSFYLGIKLIDWPLQTMGVRPGDSPLPDDNLLREGGRGITETERHDGKLVVPKTRTESGLRLVLLGYADLVISATKIDLREKVVAGEAIEQRIRTGHRINVSDRIFVETAVIEAEAESVILLAIKEDRCTPWGRTRFNEALLKQLVNLAFKFLGFGNREAIWGAMLNTVVRFEPDVVLDIAHRRDAAVRDSRRKNIAILAKEGRNARLQSR</sequence>
<accession>A0A388KX81</accession>
<name>A0A388KX81_CHABU</name>
<dbReference type="AlphaFoldDB" id="A0A388KX81"/>
<feature type="compositionally biased region" description="Basic and acidic residues" evidence="1">
    <location>
        <begin position="1"/>
        <end position="15"/>
    </location>
</feature>
<gene>
    <name evidence="3" type="ORF">CBR_g19054</name>
</gene>
<protein>
    <submittedName>
        <fullName evidence="3">Uncharacterized protein</fullName>
    </submittedName>
</protein>
<reference evidence="3 4" key="1">
    <citation type="journal article" date="2018" name="Cell">
        <title>The Chara Genome: Secondary Complexity and Implications for Plant Terrestrialization.</title>
        <authorList>
            <person name="Nishiyama T."/>
            <person name="Sakayama H."/>
            <person name="Vries J.D."/>
            <person name="Buschmann H."/>
            <person name="Saint-Marcoux D."/>
            <person name="Ullrich K.K."/>
            <person name="Haas F.B."/>
            <person name="Vanderstraeten L."/>
            <person name="Becker D."/>
            <person name="Lang D."/>
            <person name="Vosolsobe S."/>
            <person name="Rombauts S."/>
            <person name="Wilhelmsson P.K.I."/>
            <person name="Janitza P."/>
            <person name="Kern R."/>
            <person name="Heyl A."/>
            <person name="Rumpler F."/>
            <person name="Villalobos L.I.A.C."/>
            <person name="Clay J.M."/>
            <person name="Skokan R."/>
            <person name="Toyoda A."/>
            <person name="Suzuki Y."/>
            <person name="Kagoshima H."/>
            <person name="Schijlen E."/>
            <person name="Tajeshwar N."/>
            <person name="Catarino B."/>
            <person name="Hetherington A.J."/>
            <person name="Saltykova A."/>
            <person name="Bonnot C."/>
            <person name="Breuninger H."/>
            <person name="Symeonidi A."/>
            <person name="Radhakrishnan G.V."/>
            <person name="Van Nieuwerburgh F."/>
            <person name="Deforce D."/>
            <person name="Chang C."/>
            <person name="Karol K.G."/>
            <person name="Hedrich R."/>
            <person name="Ulvskov P."/>
            <person name="Glockner G."/>
            <person name="Delwiche C.F."/>
            <person name="Petrasek J."/>
            <person name="Van de Peer Y."/>
            <person name="Friml J."/>
            <person name="Beilby M."/>
            <person name="Dolan L."/>
            <person name="Kohara Y."/>
            <person name="Sugano S."/>
            <person name="Fujiyama A."/>
            <person name="Delaux P.-M."/>
            <person name="Quint M."/>
            <person name="TheiBen G."/>
            <person name="Hagemann M."/>
            <person name="Harholt J."/>
            <person name="Dunand C."/>
            <person name="Zachgo S."/>
            <person name="Langdale J."/>
            <person name="Maumus F."/>
            <person name="Straeten D.V.D."/>
            <person name="Gould S.B."/>
            <person name="Rensing S.A."/>
        </authorList>
    </citation>
    <scope>NUCLEOTIDE SEQUENCE [LARGE SCALE GENOMIC DNA]</scope>
    <source>
        <strain evidence="3 4">S276</strain>
    </source>
</reference>
<evidence type="ECO:0000256" key="2">
    <source>
        <dbReference type="SAM" id="Phobius"/>
    </source>
</evidence>
<keyword evidence="4" id="KW-1185">Reference proteome</keyword>
<dbReference type="Gramene" id="GBG74647">
    <property type="protein sequence ID" value="GBG74647"/>
    <property type="gene ID" value="CBR_g19054"/>
</dbReference>
<evidence type="ECO:0000313" key="4">
    <source>
        <dbReference type="Proteomes" id="UP000265515"/>
    </source>
</evidence>
<organism evidence="3 4">
    <name type="scientific">Chara braunii</name>
    <name type="common">Braun's stonewort</name>
    <dbReference type="NCBI Taxonomy" id="69332"/>
    <lineage>
        <taxon>Eukaryota</taxon>
        <taxon>Viridiplantae</taxon>
        <taxon>Streptophyta</taxon>
        <taxon>Charophyceae</taxon>
        <taxon>Charales</taxon>
        <taxon>Characeae</taxon>
        <taxon>Chara</taxon>
    </lineage>
</organism>
<proteinExistence type="predicted"/>
<comment type="caution">
    <text evidence="3">The sequence shown here is derived from an EMBL/GenBank/DDBJ whole genome shotgun (WGS) entry which is preliminary data.</text>
</comment>
<dbReference type="EMBL" id="BFEA01000207">
    <property type="protein sequence ID" value="GBG74647.1"/>
    <property type="molecule type" value="Genomic_DNA"/>
</dbReference>
<keyword evidence="2" id="KW-0812">Transmembrane</keyword>
<evidence type="ECO:0000313" key="3">
    <source>
        <dbReference type="EMBL" id="GBG74647.1"/>
    </source>
</evidence>
<evidence type="ECO:0000256" key="1">
    <source>
        <dbReference type="SAM" id="MobiDB-lite"/>
    </source>
</evidence>
<feature type="region of interest" description="Disordered" evidence="1">
    <location>
        <begin position="1"/>
        <end position="26"/>
    </location>
</feature>
<keyword evidence="2" id="KW-0472">Membrane</keyword>
<feature type="transmembrane region" description="Helical" evidence="2">
    <location>
        <begin position="97"/>
        <end position="121"/>
    </location>
</feature>
<keyword evidence="2" id="KW-1133">Transmembrane helix</keyword>